<evidence type="ECO:0000256" key="2">
    <source>
        <dbReference type="SAM" id="Phobius"/>
    </source>
</evidence>
<keyword evidence="5" id="KW-1185">Reference proteome</keyword>
<evidence type="ECO:0000256" key="1">
    <source>
        <dbReference type="SAM" id="MobiDB-lite"/>
    </source>
</evidence>
<dbReference type="InterPro" id="IPR052974">
    <property type="entry name" value="GH79_Enzymes"/>
</dbReference>
<name>M7SL82_EUTLA</name>
<dbReference type="PANTHER" id="PTHR36183">
    <property type="entry name" value="BETA-GLUCURONIDASE"/>
    <property type="match status" value="1"/>
</dbReference>
<keyword evidence="2" id="KW-0472">Membrane</keyword>
<feature type="domain" description="Beta-glucuronidase C-terminal" evidence="3">
    <location>
        <begin position="408"/>
        <end position="512"/>
    </location>
</feature>
<keyword evidence="2" id="KW-1133">Transmembrane helix</keyword>
<gene>
    <name evidence="4" type="ORF">UCREL1_5896</name>
</gene>
<accession>M7SL82</accession>
<dbReference type="InterPro" id="IPR017853">
    <property type="entry name" value="GH"/>
</dbReference>
<reference evidence="5" key="1">
    <citation type="journal article" date="2013" name="Genome Announc.">
        <title>Draft genome sequence of the grapevine dieback fungus Eutypa lata UCR-EL1.</title>
        <authorList>
            <person name="Blanco-Ulate B."/>
            <person name="Rolshausen P.E."/>
            <person name="Cantu D."/>
        </authorList>
    </citation>
    <scope>NUCLEOTIDE SEQUENCE [LARGE SCALE GENOMIC DNA]</scope>
    <source>
        <strain evidence="5">UCR-EL1</strain>
    </source>
</reference>
<dbReference type="InterPro" id="IPR013780">
    <property type="entry name" value="Glyco_hydro_b"/>
</dbReference>
<dbReference type="GO" id="GO:0016787">
    <property type="term" value="F:hydrolase activity"/>
    <property type="evidence" value="ECO:0007669"/>
    <property type="project" value="UniProtKB-KW"/>
</dbReference>
<dbReference type="OrthoDB" id="2796951at2759"/>
<feature type="compositionally biased region" description="Low complexity" evidence="1">
    <location>
        <begin position="546"/>
        <end position="555"/>
    </location>
</feature>
<dbReference type="Gene3D" id="2.60.40.1180">
    <property type="entry name" value="Golgi alpha-mannosidase II"/>
    <property type="match status" value="1"/>
</dbReference>
<feature type="compositionally biased region" description="Polar residues" evidence="1">
    <location>
        <begin position="524"/>
        <end position="536"/>
    </location>
</feature>
<evidence type="ECO:0000313" key="4">
    <source>
        <dbReference type="EMBL" id="EMR67109.1"/>
    </source>
</evidence>
<dbReference type="OMA" id="GTTWNGI"/>
<dbReference type="Pfam" id="PF16862">
    <property type="entry name" value="Glyco_hydro_79C"/>
    <property type="match status" value="1"/>
</dbReference>
<dbReference type="Proteomes" id="UP000012174">
    <property type="component" value="Unassembled WGS sequence"/>
</dbReference>
<protein>
    <submittedName>
        <fullName evidence="4">Putative glycoside hydrolase family 79 protein</fullName>
    </submittedName>
</protein>
<dbReference type="eggNOG" id="ENOG502QW09">
    <property type="taxonomic scope" value="Eukaryota"/>
</dbReference>
<evidence type="ECO:0000259" key="3">
    <source>
        <dbReference type="Pfam" id="PF16862"/>
    </source>
</evidence>
<feature type="transmembrane region" description="Helical" evidence="2">
    <location>
        <begin position="572"/>
        <end position="595"/>
    </location>
</feature>
<proteinExistence type="predicted"/>
<keyword evidence="4" id="KW-0378">Hydrolase</keyword>
<dbReference type="SUPFAM" id="SSF51445">
    <property type="entry name" value="(Trans)glycosidases"/>
    <property type="match status" value="1"/>
</dbReference>
<dbReference type="PANTHER" id="PTHR36183:SF2">
    <property type="entry name" value="BETA-GLUCURONIDASE C-TERMINAL DOMAIN-CONTAINING PROTEIN"/>
    <property type="match status" value="1"/>
</dbReference>
<dbReference type="Gene3D" id="3.20.20.80">
    <property type="entry name" value="Glycosidases"/>
    <property type="match status" value="1"/>
</dbReference>
<dbReference type="EMBL" id="KB706518">
    <property type="protein sequence ID" value="EMR67109.1"/>
    <property type="molecule type" value="Genomic_DNA"/>
</dbReference>
<dbReference type="KEGG" id="ela:UCREL1_5896"/>
<evidence type="ECO:0000313" key="5">
    <source>
        <dbReference type="Proteomes" id="UP000012174"/>
    </source>
</evidence>
<dbReference type="AlphaFoldDB" id="M7SL82"/>
<dbReference type="HOGENOM" id="CLU_022148_1_0_1"/>
<keyword evidence="2" id="KW-0812">Transmembrane</keyword>
<dbReference type="InterPro" id="IPR031728">
    <property type="entry name" value="GlcAase_C"/>
</dbReference>
<organism evidence="4 5">
    <name type="scientific">Eutypa lata (strain UCR-EL1)</name>
    <name type="common">Grapevine dieback disease fungus</name>
    <name type="synonym">Eutypa armeniacae</name>
    <dbReference type="NCBI Taxonomy" id="1287681"/>
    <lineage>
        <taxon>Eukaryota</taxon>
        <taxon>Fungi</taxon>
        <taxon>Dikarya</taxon>
        <taxon>Ascomycota</taxon>
        <taxon>Pezizomycotina</taxon>
        <taxon>Sordariomycetes</taxon>
        <taxon>Xylariomycetidae</taxon>
        <taxon>Xylariales</taxon>
        <taxon>Diatrypaceae</taxon>
        <taxon>Eutypa</taxon>
    </lineage>
</organism>
<feature type="region of interest" description="Disordered" evidence="1">
    <location>
        <begin position="522"/>
        <end position="562"/>
    </location>
</feature>
<sequence>MALTAATVNTLSLELLSGTPPLGASGYVNPSFAGFGIEPSNLFSFTGGEEPNQLTFNLINNLANYTGQPPHIRIGGNTADYMVFNPSQNEWTWTLNDHQKGQGGLKPNHMVIGPRFFEAVNRFPPGTPVTWGLNMAYNEPDWVNEITTMAQEVITRVQKLNLVSFELGNEPDLWLQNGFRTGQYSGRKYVEEWLQRAQVVWENVLKPNNIPSNFFEPGCTASTIATDFQIKDLLSFDANRKVTGSDSTYIAGWNQHDYYYFIGVTGFPLTLEYLMTLSTTETQFTAWVEQIEQSKTTHLPYSIREMGIVGPVGMDGTSDVFGGAIWTMNFLLYASSLDISSVQFHMTDNSKASAWQPIEMYDIQPLVRPIYYGMAAFDQIVGSGCSAQVSRPKVKSYPAEYEDFIRTYTVYHGGQLDSLVVINGKVANISEPNKASVDVSLKVPSSLSGQVLHLSYLTSDGADATTGTTWDGMSYEESGDGTPTYVSNEDITAQVGSDGTVTFSVRDSEAVVATIGRRVADQAQCGTNGGRTTSSPEDSDNHGGRPQPQQSPLSSLEEEEDVGSAAPVGCEVLGGSLLLCMVAAIIIVASGFTILG</sequence>